<dbReference type="AlphaFoldDB" id="A0A091GIA4"/>
<evidence type="ECO:0000256" key="4">
    <source>
        <dbReference type="ARBA" id="ARBA00023157"/>
    </source>
</evidence>
<name>A0A091GIA4_CUCCA</name>
<evidence type="ECO:0000256" key="3">
    <source>
        <dbReference type="ARBA" id="ARBA00022525"/>
    </source>
</evidence>
<comment type="similarity">
    <text evidence="2">Belongs to the granulin family.</text>
</comment>
<feature type="domain" description="Granulins" evidence="5">
    <location>
        <begin position="220"/>
        <end position="233"/>
    </location>
</feature>
<feature type="domain" description="Granulins" evidence="5">
    <location>
        <begin position="152"/>
        <end position="165"/>
    </location>
</feature>
<reference evidence="6 7" key="1">
    <citation type="submission" date="2014-04" db="EMBL/GenBank/DDBJ databases">
        <title>Genome evolution of avian class.</title>
        <authorList>
            <person name="Zhang G."/>
            <person name="Li C."/>
        </authorList>
    </citation>
    <scope>NUCLEOTIDE SEQUENCE [LARGE SCALE GENOMIC DNA]</scope>
    <source>
        <strain evidence="6">BGI_N303</strain>
    </source>
</reference>
<dbReference type="STRING" id="55661.A0A091GIA4"/>
<keyword evidence="3" id="KW-0964">Secreted</keyword>
<evidence type="ECO:0000313" key="7">
    <source>
        <dbReference type="Proteomes" id="UP000053760"/>
    </source>
</evidence>
<gene>
    <name evidence="6" type="ORF">N303_12854</name>
</gene>
<dbReference type="EMBL" id="KL448146">
    <property type="protein sequence ID" value="KFO80899.1"/>
    <property type="molecule type" value="Genomic_DNA"/>
</dbReference>
<dbReference type="InterPro" id="IPR037277">
    <property type="entry name" value="Granulin_sf"/>
</dbReference>
<dbReference type="PROSITE" id="PS00799">
    <property type="entry name" value="GRANULINS"/>
    <property type="match status" value="3"/>
</dbReference>
<organism evidence="6 7">
    <name type="scientific">Cuculus canorus</name>
    <name type="common">Common cuckoo</name>
    <dbReference type="NCBI Taxonomy" id="55661"/>
    <lineage>
        <taxon>Eukaryota</taxon>
        <taxon>Metazoa</taxon>
        <taxon>Chordata</taxon>
        <taxon>Craniata</taxon>
        <taxon>Vertebrata</taxon>
        <taxon>Euteleostomi</taxon>
        <taxon>Archelosauria</taxon>
        <taxon>Archosauria</taxon>
        <taxon>Dinosauria</taxon>
        <taxon>Saurischia</taxon>
        <taxon>Theropoda</taxon>
        <taxon>Coelurosauria</taxon>
        <taxon>Aves</taxon>
        <taxon>Neognathae</taxon>
        <taxon>Neoaves</taxon>
        <taxon>Otidimorphae</taxon>
        <taxon>Cuculiformes</taxon>
        <taxon>Cuculidae</taxon>
        <taxon>Cuculus</taxon>
    </lineage>
</organism>
<feature type="non-terminal residue" evidence="6">
    <location>
        <position position="1"/>
    </location>
</feature>
<dbReference type="GO" id="GO:0005576">
    <property type="term" value="C:extracellular region"/>
    <property type="evidence" value="ECO:0007669"/>
    <property type="project" value="UniProtKB-SubCell"/>
</dbReference>
<evidence type="ECO:0000256" key="2">
    <source>
        <dbReference type="ARBA" id="ARBA00010093"/>
    </source>
</evidence>
<dbReference type="Pfam" id="PF00396">
    <property type="entry name" value="Granulin"/>
    <property type="match status" value="4"/>
</dbReference>
<dbReference type="InterPro" id="IPR000118">
    <property type="entry name" value="Granulin"/>
</dbReference>
<evidence type="ECO:0000313" key="6">
    <source>
        <dbReference type="EMBL" id="KFO80899.1"/>
    </source>
</evidence>
<evidence type="ECO:0000256" key="1">
    <source>
        <dbReference type="ARBA" id="ARBA00004613"/>
    </source>
</evidence>
<dbReference type="PANTHER" id="PTHR12274:SF3">
    <property type="entry name" value="PROGRANULIN"/>
    <property type="match status" value="1"/>
</dbReference>
<dbReference type="Gene3D" id="2.10.25.160">
    <property type="entry name" value="Granulin"/>
    <property type="match status" value="4"/>
</dbReference>
<dbReference type="PANTHER" id="PTHR12274">
    <property type="entry name" value="GRANULIN"/>
    <property type="match status" value="1"/>
</dbReference>
<dbReference type="FunFam" id="2.10.25.160:FF:000001">
    <property type="entry name" value="Granulin precursor"/>
    <property type="match status" value="1"/>
</dbReference>
<accession>A0A091GIA4</accession>
<dbReference type="InterPro" id="IPR039036">
    <property type="entry name" value="Granulin_fam"/>
</dbReference>
<keyword evidence="4" id="KW-1015">Disulfide bond</keyword>
<keyword evidence="7" id="KW-1185">Reference proteome</keyword>
<comment type="subcellular location">
    <subcellularLocation>
        <location evidence="1">Secreted</location>
    </subcellularLocation>
</comment>
<dbReference type="Proteomes" id="UP000053760">
    <property type="component" value="Unassembled WGS sequence"/>
</dbReference>
<dbReference type="SMART" id="SM00277">
    <property type="entry name" value="GRAN"/>
    <property type="match status" value="3"/>
</dbReference>
<feature type="domain" description="Granulins" evidence="5">
    <location>
        <begin position="69"/>
        <end position="82"/>
    </location>
</feature>
<sequence length="289" mass="29795">PQGVPCAGGHHCCPRGSHCSADGESCVVSPAPRAVPCPDGESECPDNATCCVTASGTWGCCPMPEASCCADKVHCCPHATICDLAHGRCLSPDGDVPLGTTFPAWKRQPPPPVVLLQVLCPDGRSACPDGTTCCQLSLTEYGCCPLQNAVCCGDGQHCCPQGTSCDLERSTCTSAPLRAALPKAQDVRCDEETSCPDGNTCCRLASGAWGCCPLEQAVCCEDHIHCCPQGSTCDPSGGTCLQGGGGRLPWLRKTPALARVGDVRCDEETSCPDGNTCCRLASGAWGCCP</sequence>
<protein>
    <submittedName>
        <fullName evidence="6">Granulins</fullName>
    </submittedName>
</protein>
<feature type="non-terminal residue" evidence="6">
    <location>
        <position position="289"/>
    </location>
</feature>
<dbReference type="SUPFAM" id="SSF57277">
    <property type="entry name" value="Granulin repeat"/>
    <property type="match status" value="4"/>
</dbReference>
<proteinExistence type="inferred from homology"/>
<evidence type="ECO:0000259" key="5">
    <source>
        <dbReference type="PROSITE" id="PS00799"/>
    </source>
</evidence>